<sequence>MKKDLWIKAANIGGFLFIIYISFFSSQGEDLRQDETQETIFTPAPYAFSIWGLIYLLILIWIIKMFTAKEHDLRAYRRVGWLVPISLVISALSLTVSTTAAIFFITGALIVLMVIYTTIQRAENTTIFFRVPFSFFIAWMSVAAIVDMFIVLEHNNINQILGLGELAWASIMIGVGGVIALFFMHAHDDIIFPAVFIWGYIALIVNQHHLAVIVITAGTMSAVLAAAIGWKLLKRFKGERI</sequence>
<keyword evidence="1" id="KW-0472">Membrane</keyword>
<feature type="transmembrane region" description="Helical" evidence="1">
    <location>
        <begin position="131"/>
        <end position="151"/>
    </location>
</feature>
<keyword evidence="1" id="KW-0812">Transmembrane</keyword>
<organism evidence="2 3">
    <name type="scientific">Metabacillus lacus</name>
    <dbReference type="NCBI Taxonomy" id="1983721"/>
    <lineage>
        <taxon>Bacteria</taxon>
        <taxon>Bacillati</taxon>
        <taxon>Bacillota</taxon>
        <taxon>Bacilli</taxon>
        <taxon>Bacillales</taxon>
        <taxon>Bacillaceae</taxon>
        <taxon>Metabacillus</taxon>
    </lineage>
</organism>
<gene>
    <name evidence="2" type="ORF">GJU40_12815</name>
</gene>
<feature type="transmembrane region" description="Helical" evidence="1">
    <location>
        <begin position="190"/>
        <end position="206"/>
    </location>
</feature>
<proteinExistence type="predicted"/>
<feature type="transmembrane region" description="Helical" evidence="1">
    <location>
        <begin position="212"/>
        <end position="233"/>
    </location>
</feature>
<feature type="transmembrane region" description="Helical" evidence="1">
    <location>
        <begin position="5"/>
        <end position="24"/>
    </location>
</feature>
<comment type="caution">
    <text evidence="2">The sequence shown here is derived from an EMBL/GenBank/DDBJ whole genome shotgun (WGS) entry which is preliminary data.</text>
</comment>
<feature type="transmembrane region" description="Helical" evidence="1">
    <location>
        <begin position="44"/>
        <end position="63"/>
    </location>
</feature>
<name>A0A7X2J063_9BACI</name>
<keyword evidence="3" id="KW-1185">Reference proteome</keyword>
<accession>A0A7X2J063</accession>
<feature type="transmembrane region" description="Helical" evidence="1">
    <location>
        <begin position="166"/>
        <end position="183"/>
    </location>
</feature>
<dbReference type="Proteomes" id="UP000448867">
    <property type="component" value="Unassembled WGS sequence"/>
</dbReference>
<feature type="transmembrane region" description="Helical" evidence="1">
    <location>
        <begin position="100"/>
        <end position="119"/>
    </location>
</feature>
<protein>
    <submittedName>
        <fullName evidence="2">Tryptophan-rich sensory protein</fullName>
    </submittedName>
</protein>
<keyword evidence="1" id="KW-1133">Transmembrane helix</keyword>
<dbReference type="AlphaFoldDB" id="A0A7X2J063"/>
<evidence type="ECO:0000313" key="2">
    <source>
        <dbReference type="EMBL" id="MRX73023.1"/>
    </source>
</evidence>
<dbReference type="OrthoDB" id="5189031at2"/>
<reference evidence="2 3" key="1">
    <citation type="submission" date="2019-11" db="EMBL/GenBank/DDBJ databases">
        <title>Bacillus lacus genome.</title>
        <authorList>
            <person name="Allen C.J."/>
            <person name="Newman J.D."/>
        </authorList>
    </citation>
    <scope>NUCLEOTIDE SEQUENCE [LARGE SCALE GENOMIC DNA]</scope>
    <source>
        <strain evidence="2 3">KCTC 33946</strain>
    </source>
</reference>
<dbReference type="EMBL" id="WKKI01000025">
    <property type="protein sequence ID" value="MRX73023.1"/>
    <property type="molecule type" value="Genomic_DNA"/>
</dbReference>
<feature type="transmembrane region" description="Helical" evidence="1">
    <location>
        <begin position="75"/>
        <end position="94"/>
    </location>
</feature>
<evidence type="ECO:0000313" key="3">
    <source>
        <dbReference type="Proteomes" id="UP000448867"/>
    </source>
</evidence>
<dbReference type="RefSeq" id="WP_154308272.1">
    <property type="nucleotide sequence ID" value="NZ_WKKI01000025.1"/>
</dbReference>
<evidence type="ECO:0000256" key="1">
    <source>
        <dbReference type="SAM" id="Phobius"/>
    </source>
</evidence>